<feature type="domain" description="CoA carboxyltransferase N-terminal" evidence="1">
    <location>
        <begin position="5"/>
        <end position="201"/>
    </location>
</feature>
<accession>A0A3A4N451</accession>
<dbReference type="InterPro" id="IPR011762">
    <property type="entry name" value="COA_CT_N"/>
</dbReference>
<name>A0A3A4N451_ABYX5</name>
<dbReference type="Proteomes" id="UP000265882">
    <property type="component" value="Unassembled WGS sequence"/>
</dbReference>
<dbReference type="SUPFAM" id="SSF52096">
    <property type="entry name" value="ClpP/crotonase"/>
    <property type="match status" value="2"/>
</dbReference>
<dbReference type="InterPro" id="IPR011763">
    <property type="entry name" value="COA_CT_C"/>
</dbReference>
<evidence type="ECO:0000259" key="1">
    <source>
        <dbReference type="PROSITE" id="PS50980"/>
    </source>
</evidence>
<sequence length="516" mass="57667">MGEWMDGYLAKLEECRQENLAGGGTDRADLQHALGKLTARERIEYLADPGTFEEIGSAVREFRAFPDSSDRPSPGDGVIMGMAKISGRPVMAYSMDFTVMSGSFGDQGIWKIAELVQMAGQEQMPIIGIFDSAGTRASMKKGYVGSFGIARVLKNYCRYSGVIPQIALVLGPCTGPMAKVPVLSDFLIMNSETGFLWLGGPIESEDAGSADFHMTRSGQCHLVADSDKDALDLCKKIMEFIPQNCWERPQAIKPTDDPNRREEALLDVMPNNVRFTYDIHEIINLIVDDGEFFELQEDFAPNLVIGFARFDGIVTGLVATNPDELSGIMEPDASDKYDRFLMFLDCFNIPLLTMSDTTAFPPGDRWERMGVIRHGAKNLHGYSHLTTQKVTVVLRRSYGGSNIVLGCSKMGPDFIYGWPTTEFAPTGPEMMVHAVFHKELAKAKEEGNYDSLFEFYVGILRQMFSVMTMGKVFTTWYTVHEIIDPRDTRSRIIKALHASENKREELPEKRRYIKPA</sequence>
<dbReference type="GO" id="GO:0004658">
    <property type="term" value="F:propionyl-CoA carboxylase activity"/>
    <property type="evidence" value="ECO:0007669"/>
    <property type="project" value="TreeGrafter"/>
</dbReference>
<dbReference type="InterPro" id="IPR051047">
    <property type="entry name" value="AccD/PCCB"/>
</dbReference>
<dbReference type="Pfam" id="PF01039">
    <property type="entry name" value="Carboxyl_trans"/>
    <property type="match status" value="1"/>
</dbReference>
<dbReference type="InterPro" id="IPR034733">
    <property type="entry name" value="AcCoA_carboxyl_beta"/>
</dbReference>
<dbReference type="EMBL" id="QZKU01000123">
    <property type="protein sequence ID" value="RJP16717.1"/>
    <property type="molecule type" value="Genomic_DNA"/>
</dbReference>
<proteinExistence type="predicted"/>
<dbReference type="InterPro" id="IPR029045">
    <property type="entry name" value="ClpP/crotonase-like_dom_sf"/>
</dbReference>
<feature type="domain" description="CoA carboxyltransferase C-terminal" evidence="2">
    <location>
        <begin position="257"/>
        <end position="498"/>
    </location>
</feature>
<gene>
    <name evidence="3" type="ORF">C4520_17965</name>
</gene>
<dbReference type="PANTHER" id="PTHR43842">
    <property type="entry name" value="PROPIONYL-COA CARBOXYLASE BETA CHAIN"/>
    <property type="match status" value="1"/>
</dbReference>
<dbReference type="Gene3D" id="3.90.226.10">
    <property type="entry name" value="2-enoyl-CoA Hydratase, Chain A, domain 1"/>
    <property type="match status" value="2"/>
</dbReference>
<dbReference type="PROSITE" id="PS50980">
    <property type="entry name" value="COA_CT_NTER"/>
    <property type="match status" value="1"/>
</dbReference>
<protein>
    <submittedName>
        <fullName evidence="3">Propionyl-CoA carboxylase</fullName>
    </submittedName>
</protein>
<organism evidence="3 4">
    <name type="scientific">Abyssobacteria bacterium (strain SURF_5)</name>
    <dbReference type="NCBI Taxonomy" id="2093360"/>
    <lineage>
        <taxon>Bacteria</taxon>
        <taxon>Pseudomonadati</taxon>
        <taxon>Candidatus Hydrogenedentota</taxon>
        <taxon>Candidatus Abyssobacteria</taxon>
    </lineage>
</organism>
<reference evidence="3 4" key="1">
    <citation type="journal article" date="2017" name="ISME J.">
        <title>Energy and carbon metabolisms in a deep terrestrial subsurface fluid microbial community.</title>
        <authorList>
            <person name="Momper L."/>
            <person name="Jungbluth S.P."/>
            <person name="Lee M.D."/>
            <person name="Amend J.P."/>
        </authorList>
    </citation>
    <scope>NUCLEOTIDE SEQUENCE [LARGE SCALE GENOMIC DNA]</scope>
    <source>
        <strain evidence="3">SURF_5</strain>
    </source>
</reference>
<evidence type="ECO:0000313" key="4">
    <source>
        <dbReference type="Proteomes" id="UP000265882"/>
    </source>
</evidence>
<dbReference type="PANTHER" id="PTHR43842:SF2">
    <property type="entry name" value="PROPIONYL-COA CARBOXYLASE BETA CHAIN, MITOCHONDRIAL"/>
    <property type="match status" value="1"/>
</dbReference>
<dbReference type="AlphaFoldDB" id="A0A3A4N451"/>
<evidence type="ECO:0000259" key="2">
    <source>
        <dbReference type="PROSITE" id="PS50989"/>
    </source>
</evidence>
<evidence type="ECO:0000313" key="3">
    <source>
        <dbReference type="EMBL" id="RJP16717.1"/>
    </source>
</evidence>
<dbReference type="PROSITE" id="PS50989">
    <property type="entry name" value="COA_CT_CTER"/>
    <property type="match status" value="1"/>
</dbReference>
<comment type="caution">
    <text evidence="3">The sequence shown here is derived from an EMBL/GenBank/DDBJ whole genome shotgun (WGS) entry which is preliminary data.</text>
</comment>